<evidence type="ECO:0000313" key="3">
    <source>
        <dbReference type="Proteomes" id="UP000594638"/>
    </source>
</evidence>
<evidence type="ECO:0000313" key="2">
    <source>
        <dbReference type="EMBL" id="CAA2985026.1"/>
    </source>
</evidence>
<dbReference type="AlphaFoldDB" id="A0A8S0S188"/>
<protein>
    <recommendedName>
        <fullName evidence="1">DUF7081 domain-containing protein</fullName>
    </recommendedName>
</protein>
<feature type="domain" description="DUF7081" evidence="1">
    <location>
        <begin position="95"/>
        <end position="118"/>
    </location>
</feature>
<evidence type="ECO:0000259" key="1">
    <source>
        <dbReference type="Pfam" id="PF23299"/>
    </source>
</evidence>
<gene>
    <name evidence="2" type="ORF">OLEA9_A098501</name>
</gene>
<sequence length="118" mass="13418">MSGPIGYPIQKKTPNPSISIFPPIQEAGRKNANCKPFHFHLKQKRESPWRRSVCEVMDEKQKHQPLLIRGVGACVFFFNFDSSCGLKENGMPLYPVSLYYSGEGLPYAPEDWPYPGDK</sequence>
<dbReference type="Pfam" id="PF23299">
    <property type="entry name" value="DUF7081"/>
    <property type="match status" value="1"/>
</dbReference>
<dbReference type="InterPro" id="IPR055508">
    <property type="entry name" value="DUF7081"/>
</dbReference>
<accession>A0A8S0S188</accession>
<keyword evidence="3" id="KW-1185">Reference proteome</keyword>
<dbReference type="EMBL" id="CACTIH010003788">
    <property type="protein sequence ID" value="CAA2985026.1"/>
    <property type="molecule type" value="Genomic_DNA"/>
</dbReference>
<comment type="caution">
    <text evidence="2">The sequence shown here is derived from an EMBL/GenBank/DDBJ whole genome shotgun (WGS) entry which is preliminary data.</text>
</comment>
<name>A0A8S0S188_OLEEU</name>
<dbReference type="Gramene" id="OE9A098501T1">
    <property type="protein sequence ID" value="OE9A098501C1"/>
    <property type="gene ID" value="OE9A098501"/>
</dbReference>
<organism evidence="2 3">
    <name type="scientific">Olea europaea subsp. europaea</name>
    <dbReference type="NCBI Taxonomy" id="158383"/>
    <lineage>
        <taxon>Eukaryota</taxon>
        <taxon>Viridiplantae</taxon>
        <taxon>Streptophyta</taxon>
        <taxon>Embryophyta</taxon>
        <taxon>Tracheophyta</taxon>
        <taxon>Spermatophyta</taxon>
        <taxon>Magnoliopsida</taxon>
        <taxon>eudicotyledons</taxon>
        <taxon>Gunneridae</taxon>
        <taxon>Pentapetalae</taxon>
        <taxon>asterids</taxon>
        <taxon>lamiids</taxon>
        <taxon>Lamiales</taxon>
        <taxon>Oleaceae</taxon>
        <taxon>Oleeae</taxon>
        <taxon>Olea</taxon>
    </lineage>
</organism>
<dbReference type="Proteomes" id="UP000594638">
    <property type="component" value="Unassembled WGS sequence"/>
</dbReference>
<reference evidence="2 3" key="1">
    <citation type="submission" date="2019-12" db="EMBL/GenBank/DDBJ databases">
        <authorList>
            <person name="Alioto T."/>
            <person name="Alioto T."/>
            <person name="Gomez Garrido J."/>
        </authorList>
    </citation>
    <scope>NUCLEOTIDE SEQUENCE [LARGE SCALE GENOMIC DNA]</scope>
</reference>
<proteinExistence type="predicted"/>